<evidence type="ECO:0000256" key="1">
    <source>
        <dbReference type="SAM" id="MobiDB-lite"/>
    </source>
</evidence>
<dbReference type="AlphaFoldDB" id="A0A8S4DF48"/>
<name>A0A8S4DF48_PLUXY</name>
<feature type="region of interest" description="Disordered" evidence="1">
    <location>
        <begin position="127"/>
        <end position="159"/>
    </location>
</feature>
<feature type="region of interest" description="Disordered" evidence="1">
    <location>
        <begin position="68"/>
        <end position="90"/>
    </location>
</feature>
<dbReference type="EMBL" id="CAJHNJ030000005">
    <property type="protein sequence ID" value="CAG9099249.1"/>
    <property type="molecule type" value="Genomic_DNA"/>
</dbReference>
<comment type="caution">
    <text evidence="2">The sequence shown here is derived from an EMBL/GenBank/DDBJ whole genome shotgun (WGS) entry which is preliminary data.</text>
</comment>
<proteinExistence type="predicted"/>
<reference evidence="2" key="1">
    <citation type="submission" date="2020-11" db="EMBL/GenBank/DDBJ databases">
        <authorList>
            <person name="Whiteford S."/>
        </authorList>
    </citation>
    <scope>NUCLEOTIDE SEQUENCE</scope>
</reference>
<keyword evidence="3" id="KW-1185">Reference proteome</keyword>
<organism evidence="2 3">
    <name type="scientific">Plutella xylostella</name>
    <name type="common">Diamondback moth</name>
    <name type="synonym">Plutella maculipennis</name>
    <dbReference type="NCBI Taxonomy" id="51655"/>
    <lineage>
        <taxon>Eukaryota</taxon>
        <taxon>Metazoa</taxon>
        <taxon>Ecdysozoa</taxon>
        <taxon>Arthropoda</taxon>
        <taxon>Hexapoda</taxon>
        <taxon>Insecta</taxon>
        <taxon>Pterygota</taxon>
        <taxon>Neoptera</taxon>
        <taxon>Endopterygota</taxon>
        <taxon>Lepidoptera</taxon>
        <taxon>Glossata</taxon>
        <taxon>Ditrysia</taxon>
        <taxon>Yponomeutoidea</taxon>
        <taxon>Plutellidae</taxon>
        <taxon>Plutella</taxon>
    </lineage>
</organism>
<protein>
    <submittedName>
        <fullName evidence="2">(diamondback moth) hypothetical protein</fullName>
    </submittedName>
</protein>
<evidence type="ECO:0000313" key="2">
    <source>
        <dbReference type="EMBL" id="CAG9099249.1"/>
    </source>
</evidence>
<accession>A0A8S4DF48</accession>
<dbReference type="Proteomes" id="UP000653454">
    <property type="component" value="Unassembled WGS sequence"/>
</dbReference>
<evidence type="ECO:0000313" key="3">
    <source>
        <dbReference type="Proteomes" id="UP000653454"/>
    </source>
</evidence>
<sequence>MPVARLKGVKVKKKINLNEEYVARYKERIQHSSSNDFAKELKECKVGPKTCKVSPYLDEHGVLRAGGRIDAAPDVAPETKGPAIQDGRNNIARSHGNQETVVNELKQKYWITRLRPTVKNDVFTKSAYSHDRQHTTPESPWKWSAASSTGVENVTDRIS</sequence>
<gene>
    <name evidence="2" type="ORF">PLXY2_LOCUS2084</name>
</gene>